<feature type="domain" description="Chitin-binding type-1" evidence="6">
    <location>
        <begin position="114"/>
        <end position="160"/>
    </location>
</feature>
<feature type="domain" description="Chitin-binding type-1" evidence="6">
    <location>
        <begin position="295"/>
        <end position="342"/>
    </location>
</feature>
<feature type="chain" id="PRO_5043586658" description="Chitin-binding type-1 domain-containing protein" evidence="5">
    <location>
        <begin position="24"/>
        <end position="398"/>
    </location>
</feature>
<feature type="domain" description="Chitin-binding type-1" evidence="6">
    <location>
        <begin position="167"/>
        <end position="212"/>
    </location>
</feature>
<keyword evidence="2 3" id="KW-1015">Disulfide bond</keyword>
<feature type="disulfide bond" evidence="3">
    <location>
        <begin position="134"/>
        <end position="148"/>
    </location>
</feature>
<dbReference type="Proteomes" id="UP001365542">
    <property type="component" value="Unassembled WGS sequence"/>
</dbReference>
<evidence type="ECO:0000259" key="6">
    <source>
        <dbReference type="PROSITE" id="PS50941"/>
    </source>
</evidence>
<comment type="caution">
    <text evidence="7">The sequence shown here is derived from an EMBL/GenBank/DDBJ whole genome shotgun (WGS) entry which is preliminary data.</text>
</comment>
<protein>
    <recommendedName>
        <fullName evidence="6">Chitin-binding type-1 domain-containing protein</fullName>
    </recommendedName>
</protein>
<evidence type="ECO:0000256" key="5">
    <source>
        <dbReference type="SAM" id="SignalP"/>
    </source>
</evidence>
<feature type="region of interest" description="Disordered" evidence="4">
    <location>
        <begin position="243"/>
        <end position="263"/>
    </location>
</feature>
<feature type="region of interest" description="Disordered" evidence="4">
    <location>
        <begin position="276"/>
        <end position="297"/>
    </location>
</feature>
<proteinExistence type="predicted"/>
<dbReference type="GO" id="GO:0008061">
    <property type="term" value="F:chitin binding"/>
    <property type="evidence" value="ECO:0007669"/>
    <property type="project" value="UniProtKB-UniRule"/>
</dbReference>
<dbReference type="AlphaFoldDB" id="A0AAV9WRP4"/>
<dbReference type="SMART" id="SM00270">
    <property type="entry name" value="ChtBD1"/>
    <property type="match status" value="4"/>
</dbReference>
<dbReference type="InterPro" id="IPR001002">
    <property type="entry name" value="Chitin-bd_1"/>
</dbReference>
<keyword evidence="1 3" id="KW-0147">Chitin-binding</keyword>
<evidence type="ECO:0000313" key="7">
    <source>
        <dbReference type="EMBL" id="KAK6523256.1"/>
    </source>
</evidence>
<name>A0AAV9WRP4_9PEZI</name>
<keyword evidence="8" id="KW-1185">Reference proteome</keyword>
<sequence length="398" mass="40461">MLPKTLYFNTAFLLLQYQFQAGATQIDSIVNSNIHPRDVSATPSCGFWLTADNTTTCAQILTKFNLQASVFVALNPWVGVYDKAVTINGTGCGGVLPYETYCVRAGVPNTISTDGTCGPKNGNRVCPGSSFGDCCSVSGWCGNGYPFCGIGNCIGGNCVNGTGWSTDGKCGIEPLQPRCGGQYGVCCSNSGWCGNGTTYCSWDNCAAGACSPPPFTSQPVTTGAPQCQAGACWTSLPPTGPVTGSTVTTTSKSSTTSSSSKATTTSAKTTTTSTKTTTTSTKITTTPAATPTSTDGSCGGTKGYTCAGTTFGNCCSSSGFCGKTGVFCGEGCQTKWSSGCQTTNISSNNGRCGVISGSPTYTCVGGQFDGMCCSSSGYCGDTSSYCGTGCQSKYGKCT</sequence>
<feature type="domain" description="Chitin-binding type-1" evidence="6">
    <location>
        <begin position="349"/>
        <end position="398"/>
    </location>
</feature>
<dbReference type="PANTHER" id="PTHR47849">
    <property type="entry name" value="CHITIN-BINDING LECTIN 1"/>
    <property type="match status" value="1"/>
</dbReference>
<evidence type="ECO:0000256" key="4">
    <source>
        <dbReference type="SAM" id="MobiDB-lite"/>
    </source>
</evidence>
<accession>A0AAV9WRP4</accession>
<keyword evidence="5" id="KW-0732">Signal</keyword>
<evidence type="ECO:0000256" key="3">
    <source>
        <dbReference type="PROSITE-ProRule" id="PRU00261"/>
    </source>
</evidence>
<dbReference type="Gene3D" id="3.30.60.10">
    <property type="entry name" value="Endochitinase-like"/>
    <property type="match status" value="3"/>
</dbReference>
<comment type="caution">
    <text evidence="3">Lacks conserved residue(s) required for the propagation of feature annotation.</text>
</comment>
<reference evidence="7 8" key="1">
    <citation type="submission" date="2019-10" db="EMBL/GenBank/DDBJ databases">
        <authorList>
            <person name="Palmer J.M."/>
        </authorList>
    </citation>
    <scope>NUCLEOTIDE SEQUENCE [LARGE SCALE GENOMIC DNA]</scope>
    <source>
        <strain evidence="7 8">TWF694</strain>
    </source>
</reference>
<dbReference type="SUPFAM" id="SSF57016">
    <property type="entry name" value="Plant lectins/antimicrobial peptides"/>
    <property type="match status" value="3"/>
</dbReference>
<dbReference type="PROSITE" id="PS50941">
    <property type="entry name" value="CHIT_BIND_I_2"/>
    <property type="match status" value="4"/>
</dbReference>
<feature type="disulfide bond" evidence="3">
    <location>
        <begin position="372"/>
        <end position="386"/>
    </location>
</feature>
<evidence type="ECO:0000313" key="8">
    <source>
        <dbReference type="Proteomes" id="UP001365542"/>
    </source>
</evidence>
<feature type="disulfide bond" evidence="3">
    <location>
        <begin position="314"/>
        <end position="328"/>
    </location>
</feature>
<feature type="disulfide bond" evidence="3">
    <location>
        <begin position="186"/>
        <end position="200"/>
    </location>
</feature>
<organism evidence="7 8">
    <name type="scientific">Orbilia ellipsospora</name>
    <dbReference type="NCBI Taxonomy" id="2528407"/>
    <lineage>
        <taxon>Eukaryota</taxon>
        <taxon>Fungi</taxon>
        <taxon>Dikarya</taxon>
        <taxon>Ascomycota</taxon>
        <taxon>Pezizomycotina</taxon>
        <taxon>Orbiliomycetes</taxon>
        <taxon>Orbiliales</taxon>
        <taxon>Orbiliaceae</taxon>
        <taxon>Orbilia</taxon>
    </lineage>
</organism>
<dbReference type="EMBL" id="JAVHJO010000019">
    <property type="protein sequence ID" value="KAK6523256.1"/>
    <property type="molecule type" value="Genomic_DNA"/>
</dbReference>
<gene>
    <name evidence="7" type="ORF">TWF694_006145</name>
</gene>
<evidence type="ECO:0000256" key="2">
    <source>
        <dbReference type="ARBA" id="ARBA00023157"/>
    </source>
</evidence>
<dbReference type="InterPro" id="IPR036861">
    <property type="entry name" value="Endochitinase-like_sf"/>
</dbReference>
<evidence type="ECO:0000256" key="1">
    <source>
        <dbReference type="ARBA" id="ARBA00022669"/>
    </source>
</evidence>
<feature type="compositionally biased region" description="Low complexity" evidence="4">
    <location>
        <begin position="276"/>
        <end position="294"/>
    </location>
</feature>
<feature type="signal peptide" evidence="5">
    <location>
        <begin position="1"/>
        <end position="23"/>
    </location>
</feature>